<reference evidence="7 8" key="1">
    <citation type="submission" date="2017-02" db="EMBL/GenBank/DDBJ databases">
        <title>The complete genomic sequence of a novel cold adapted crude oil-degrading bacterium Planococcus qaidamina Y42.</title>
        <authorList>
            <person name="Yang R."/>
        </authorList>
    </citation>
    <scope>NUCLEOTIDE SEQUENCE [LARGE SCALE GENOMIC DNA]</scope>
    <source>
        <strain evidence="7 8">Y42</strain>
    </source>
</reference>
<evidence type="ECO:0000256" key="1">
    <source>
        <dbReference type="ARBA" id="ARBA00007074"/>
    </source>
</evidence>
<dbReference type="Gene3D" id="3.90.1720.10">
    <property type="entry name" value="endopeptidase domain like (from Nostoc punctiforme)"/>
    <property type="match status" value="1"/>
</dbReference>
<proteinExistence type="inferred from homology"/>
<dbReference type="InterPro" id="IPR051202">
    <property type="entry name" value="Peptidase_C40"/>
</dbReference>
<dbReference type="RefSeq" id="WP_198038637.1">
    <property type="nucleotide sequence ID" value="NZ_CP019640.1"/>
</dbReference>
<evidence type="ECO:0000256" key="2">
    <source>
        <dbReference type="ARBA" id="ARBA00022670"/>
    </source>
</evidence>
<evidence type="ECO:0000259" key="6">
    <source>
        <dbReference type="PROSITE" id="PS51935"/>
    </source>
</evidence>
<keyword evidence="4" id="KW-0788">Thiol protease</keyword>
<evidence type="ECO:0000313" key="8">
    <source>
        <dbReference type="Proteomes" id="UP000188184"/>
    </source>
</evidence>
<organism evidence="7 8">
    <name type="scientific">Planococcus lenghuensis</name>
    <dbReference type="NCBI Taxonomy" id="2213202"/>
    <lineage>
        <taxon>Bacteria</taxon>
        <taxon>Bacillati</taxon>
        <taxon>Bacillota</taxon>
        <taxon>Bacilli</taxon>
        <taxon>Bacillales</taxon>
        <taxon>Caryophanaceae</taxon>
        <taxon>Planococcus</taxon>
    </lineage>
</organism>
<evidence type="ECO:0000313" key="7">
    <source>
        <dbReference type="EMBL" id="AQQ54499.1"/>
    </source>
</evidence>
<accession>A0A1Q2L234</accession>
<keyword evidence="2" id="KW-0645">Protease</keyword>
<protein>
    <recommendedName>
        <fullName evidence="6">NlpC/P60 domain-containing protein</fullName>
    </recommendedName>
</protein>
<dbReference type="PROSITE" id="PS51935">
    <property type="entry name" value="NLPC_P60"/>
    <property type="match status" value="1"/>
</dbReference>
<dbReference type="InterPro" id="IPR038765">
    <property type="entry name" value="Papain-like_cys_pep_sf"/>
</dbReference>
<comment type="similarity">
    <text evidence="1">Belongs to the peptidase C40 family.</text>
</comment>
<evidence type="ECO:0000256" key="4">
    <source>
        <dbReference type="ARBA" id="ARBA00022807"/>
    </source>
</evidence>
<dbReference type="EMBL" id="CP019640">
    <property type="protein sequence ID" value="AQQ54499.1"/>
    <property type="molecule type" value="Genomic_DNA"/>
</dbReference>
<dbReference type="Proteomes" id="UP000188184">
    <property type="component" value="Chromosome"/>
</dbReference>
<evidence type="ECO:0000256" key="3">
    <source>
        <dbReference type="ARBA" id="ARBA00022801"/>
    </source>
</evidence>
<dbReference type="InterPro" id="IPR000064">
    <property type="entry name" value="NLP_P60_dom"/>
</dbReference>
<feature type="signal peptide" evidence="5">
    <location>
        <begin position="1"/>
        <end position="21"/>
    </location>
</feature>
<sequence>MKKTLLLTGAAAALGTSILFGVVSGNTEPAENDIAVLQGREVVFEALPAAPAVKGVSTSQASSKVLDIAGQYLGADYLLGASTSRTDAFDCSSFTKRVFSQLGIELPRSSSAQAQIGEAVAMDELQVGDLLFFATSGSGGVSHAGIYAGNGEMVSAQNGGVKYAPVDEGYWADRFLFAKRVS</sequence>
<dbReference type="Pfam" id="PF00877">
    <property type="entry name" value="NLPC_P60"/>
    <property type="match status" value="1"/>
</dbReference>
<name>A0A1Q2L234_9BACL</name>
<evidence type="ECO:0000256" key="5">
    <source>
        <dbReference type="SAM" id="SignalP"/>
    </source>
</evidence>
<dbReference type="SUPFAM" id="SSF54001">
    <property type="entry name" value="Cysteine proteinases"/>
    <property type="match status" value="1"/>
</dbReference>
<dbReference type="PANTHER" id="PTHR47053:SF1">
    <property type="entry name" value="MUREIN DD-ENDOPEPTIDASE MEPH-RELATED"/>
    <property type="match status" value="1"/>
</dbReference>
<feature type="chain" id="PRO_5039167160" description="NlpC/P60 domain-containing protein" evidence="5">
    <location>
        <begin position="22"/>
        <end position="182"/>
    </location>
</feature>
<dbReference type="PANTHER" id="PTHR47053">
    <property type="entry name" value="MUREIN DD-ENDOPEPTIDASE MEPH-RELATED"/>
    <property type="match status" value="1"/>
</dbReference>
<keyword evidence="8" id="KW-1185">Reference proteome</keyword>
<dbReference type="AlphaFoldDB" id="A0A1Q2L234"/>
<dbReference type="GO" id="GO:0006508">
    <property type="term" value="P:proteolysis"/>
    <property type="evidence" value="ECO:0007669"/>
    <property type="project" value="UniProtKB-KW"/>
</dbReference>
<keyword evidence="3" id="KW-0378">Hydrolase</keyword>
<dbReference type="GO" id="GO:0008234">
    <property type="term" value="F:cysteine-type peptidase activity"/>
    <property type="evidence" value="ECO:0007669"/>
    <property type="project" value="UniProtKB-KW"/>
</dbReference>
<keyword evidence="5" id="KW-0732">Signal</keyword>
<dbReference type="KEGG" id="pmar:B0X71_16245"/>
<feature type="domain" description="NlpC/P60" evidence="6">
    <location>
        <begin position="59"/>
        <end position="182"/>
    </location>
</feature>
<gene>
    <name evidence="7" type="ORF">B0X71_16245</name>
</gene>